<keyword evidence="1" id="KW-1133">Transmembrane helix</keyword>
<protein>
    <recommendedName>
        <fullName evidence="2">PKD domain-containing protein</fullName>
    </recommendedName>
</protein>
<comment type="caution">
    <text evidence="3">The sequence shown here is derived from an EMBL/GenBank/DDBJ whole genome shotgun (WGS) entry which is preliminary data.</text>
</comment>
<dbReference type="AlphaFoldDB" id="A0A2W2AE74"/>
<proteinExistence type="predicted"/>
<name>A0A2W2AE74_9BACT</name>
<dbReference type="RefSeq" id="WP_110998317.1">
    <property type="nucleotide sequence ID" value="NZ_QKTW01000011.1"/>
</dbReference>
<evidence type="ECO:0000313" key="3">
    <source>
        <dbReference type="EMBL" id="PZF73591.1"/>
    </source>
</evidence>
<dbReference type="SMART" id="SM00089">
    <property type="entry name" value="PKD"/>
    <property type="match status" value="1"/>
</dbReference>
<dbReference type="PROSITE" id="PS50093">
    <property type="entry name" value="PKD"/>
    <property type="match status" value="2"/>
</dbReference>
<dbReference type="Pfam" id="PF18911">
    <property type="entry name" value="PKD_4"/>
    <property type="match status" value="1"/>
</dbReference>
<dbReference type="InterPro" id="IPR035986">
    <property type="entry name" value="PKD_dom_sf"/>
</dbReference>
<keyword evidence="4" id="KW-1185">Reference proteome</keyword>
<feature type="transmembrane region" description="Helical" evidence="1">
    <location>
        <begin position="12"/>
        <end position="31"/>
    </location>
</feature>
<sequence length="302" mass="34740">MASENFDKKIYLPVIAILVVAVAVLLIKFVFTGDKDVNAKISKNALYVNEPFNFEDNSGFAHKWKWEFGDGVISYDRGGQYHYSHPGTFMLRLTINDKMVDTFFVSVRDTARVEVVQDSIMRIDGPAVGMQFENLIFRAEGKGAKLFRWEFGDDKKGDTRDPFTFHTFDQPGNYIVELYTDINQYPIRLPIKILPAFQGVGMEGPNANDKLGKFDEDFKIHLQKIADHKNFDDNYQYLVNKYLCNNEKIVVVVNGQKYNEFFSYCAGLHYDNNVYIQQVKVAVDTSLTCVKRLEIAQQKQNL</sequence>
<reference evidence="3 4" key="1">
    <citation type="submission" date="2018-06" db="EMBL/GenBank/DDBJ databases">
        <title>Mucibacter soli gen. nov., sp. nov., a new member of the family Chitinophagaceae producing mucin.</title>
        <authorList>
            <person name="Kim M.-K."/>
            <person name="Park S."/>
            <person name="Kim T.-S."/>
            <person name="Joung Y."/>
            <person name="Han J.-H."/>
            <person name="Kim S.B."/>
        </authorList>
    </citation>
    <scope>NUCLEOTIDE SEQUENCE [LARGE SCALE GENOMIC DNA]</scope>
    <source>
        <strain evidence="3 4">R1-15</strain>
    </source>
</reference>
<evidence type="ECO:0000313" key="4">
    <source>
        <dbReference type="Proteomes" id="UP000248745"/>
    </source>
</evidence>
<gene>
    <name evidence="3" type="ORF">DN068_07665</name>
</gene>
<evidence type="ECO:0000259" key="2">
    <source>
        <dbReference type="PROSITE" id="PS50093"/>
    </source>
</evidence>
<evidence type="ECO:0000256" key="1">
    <source>
        <dbReference type="SAM" id="Phobius"/>
    </source>
</evidence>
<dbReference type="Proteomes" id="UP000248745">
    <property type="component" value="Unassembled WGS sequence"/>
</dbReference>
<dbReference type="InterPro" id="IPR000601">
    <property type="entry name" value="PKD_dom"/>
</dbReference>
<feature type="domain" description="PKD" evidence="2">
    <location>
        <begin position="147"/>
        <end position="178"/>
    </location>
</feature>
<dbReference type="OrthoDB" id="1491323at2"/>
<organism evidence="3 4">
    <name type="scientific">Taibaiella soli</name>
    <dbReference type="NCBI Taxonomy" id="1649169"/>
    <lineage>
        <taxon>Bacteria</taxon>
        <taxon>Pseudomonadati</taxon>
        <taxon>Bacteroidota</taxon>
        <taxon>Chitinophagia</taxon>
        <taxon>Chitinophagales</taxon>
        <taxon>Chitinophagaceae</taxon>
        <taxon>Taibaiella</taxon>
    </lineage>
</organism>
<keyword evidence="1" id="KW-0472">Membrane</keyword>
<dbReference type="EMBL" id="QKTW01000011">
    <property type="protein sequence ID" value="PZF73591.1"/>
    <property type="molecule type" value="Genomic_DNA"/>
</dbReference>
<dbReference type="InterPro" id="IPR013783">
    <property type="entry name" value="Ig-like_fold"/>
</dbReference>
<dbReference type="InterPro" id="IPR022409">
    <property type="entry name" value="PKD/Chitinase_dom"/>
</dbReference>
<dbReference type="CDD" id="cd00146">
    <property type="entry name" value="PKD"/>
    <property type="match status" value="1"/>
</dbReference>
<accession>A0A2W2AE74</accession>
<dbReference type="Gene3D" id="2.60.40.10">
    <property type="entry name" value="Immunoglobulins"/>
    <property type="match status" value="1"/>
</dbReference>
<feature type="domain" description="PKD" evidence="2">
    <location>
        <begin position="64"/>
        <end position="97"/>
    </location>
</feature>
<keyword evidence="1" id="KW-0812">Transmembrane</keyword>
<dbReference type="SUPFAM" id="SSF49299">
    <property type="entry name" value="PKD domain"/>
    <property type="match status" value="2"/>
</dbReference>